<organism evidence="1">
    <name type="scientific">bioreactor metagenome</name>
    <dbReference type="NCBI Taxonomy" id="1076179"/>
    <lineage>
        <taxon>unclassified sequences</taxon>
        <taxon>metagenomes</taxon>
        <taxon>ecological metagenomes</taxon>
    </lineage>
</organism>
<dbReference type="PROSITE" id="PS51257">
    <property type="entry name" value="PROKAR_LIPOPROTEIN"/>
    <property type="match status" value="1"/>
</dbReference>
<evidence type="ECO:0000313" key="1">
    <source>
        <dbReference type="EMBL" id="MPM44717.1"/>
    </source>
</evidence>
<dbReference type="EMBL" id="VSSQ01010587">
    <property type="protein sequence ID" value="MPM44717.1"/>
    <property type="molecule type" value="Genomic_DNA"/>
</dbReference>
<accession>A0A644ZVC8</accession>
<proteinExistence type="predicted"/>
<sequence>MCRRRSAANRSIAEIPAPGIHGPFSGGCLIQKINLLTVAAIDWQKPCLRQCPDMHGDRGVAKTTRIGGNHQLYIKIAGRAEAKLRILI</sequence>
<comment type="caution">
    <text evidence="1">The sequence shown here is derived from an EMBL/GenBank/DDBJ whole genome shotgun (WGS) entry which is preliminary data.</text>
</comment>
<reference evidence="1" key="1">
    <citation type="submission" date="2019-08" db="EMBL/GenBank/DDBJ databases">
        <authorList>
            <person name="Kucharzyk K."/>
            <person name="Murdoch R.W."/>
            <person name="Higgins S."/>
            <person name="Loffler F."/>
        </authorList>
    </citation>
    <scope>NUCLEOTIDE SEQUENCE</scope>
</reference>
<gene>
    <name evidence="1" type="ORF">SDC9_91398</name>
</gene>
<protein>
    <submittedName>
        <fullName evidence="1">Uncharacterized protein</fullName>
    </submittedName>
</protein>
<name>A0A644ZVC8_9ZZZZ</name>
<dbReference type="AlphaFoldDB" id="A0A644ZVC8"/>